<evidence type="ECO:0000313" key="4">
    <source>
        <dbReference type="Proteomes" id="UP001165405"/>
    </source>
</evidence>
<keyword evidence="4" id="KW-1185">Reference proteome</keyword>
<dbReference type="PANTHER" id="PTHR21666:SF270">
    <property type="entry name" value="MUREIN HYDROLASE ACTIVATOR ENVC"/>
    <property type="match status" value="1"/>
</dbReference>
<dbReference type="Pfam" id="PF01551">
    <property type="entry name" value="Peptidase_M23"/>
    <property type="match status" value="1"/>
</dbReference>
<dbReference type="GO" id="GO:0004222">
    <property type="term" value="F:metalloendopeptidase activity"/>
    <property type="evidence" value="ECO:0007669"/>
    <property type="project" value="TreeGrafter"/>
</dbReference>
<proteinExistence type="predicted"/>
<reference evidence="3" key="1">
    <citation type="submission" date="2022-01" db="EMBL/GenBank/DDBJ databases">
        <title>Antribacter sp. nov., isolated from Guizhou of China.</title>
        <authorList>
            <person name="Chengliang C."/>
            <person name="Ya Z."/>
        </authorList>
    </citation>
    <scope>NUCLEOTIDE SEQUENCE</scope>
    <source>
        <strain evidence="3">KLBMP 9083</strain>
    </source>
</reference>
<comment type="caution">
    <text evidence="3">The sequence shown here is derived from an EMBL/GenBank/DDBJ whole genome shotgun (WGS) entry which is preliminary data.</text>
</comment>
<dbReference type="AlphaFoldDB" id="A0AA41QHB4"/>
<dbReference type="InterPro" id="IPR011055">
    <property type="entry name" value="Dup_hybrid_motif"/>
</dbReference>
<evidence type="ECO:0000259" key="2">
    <source>
        <dbReference type="Pfam" id="PF01551"/>
    </source>
</evidence>
<dbReference type="CDD" id="cd12797">
    <property type="entry name" value="M23_peptidase"/>
    <property type="match status" value="1"/>
</dbReference>
<dbReference type="SUPFAM" id="SSF51261">
    <property type="entry name" value="Duplicated hybrid motif"/>
    <property type="match status" value="1"/>
</dbReference>
<feature type="domain" description="M23ase beta-sheet core" evidence="2">
    <location>
        <begin position="33"/>
        <end position="131"/>
    </location>
</feature>
<dbReference type="InterPro" id="IPR050570">
    <property type="entry name" value="Cell_wall_metabolism_enzyme"/>
</dbReference>
<dbReference type="RefSeq" id="WP_236090939.1">
    <property type="nucleotide sequence ID" value="NZ_JAKGSG010000054.1"/>
</dbReference>
<dbReference type="EMBL" id="JAKGSG010000054">
    <property type="protein sequence ID" value="MCF4123128.1"/>
    <property type="molecule type" value="Genomic_DNA"/>
</dbReference>
<dbReference type="Gene3D" id="2.70.70.10">
    <property type="entry name" value="Glucose Permease (Domain IIA)"/>
    <property type="match status" value="1"/>
</dbReference>
<dbReference type="PANTHER" id="PTHR21666">
    <property type="entry name" value="PEPTIDASE-RELATED"/>
    <property type="match status" value="1"/>
</dbReference>
<feature type="region of interest" description="Disordered" evidence="1">
    <location>
        <begin position="1"/>
        <end position="27"/>
    </location>
</feature>
<dbReference type="InterPro" id="IPR016047">
    <property type="entry name" value="M23ase_b-sheet_dom"/>
</dbReference>
<evidence type="ECO:0000313" key="3">
    <source>
        <dbReference type="EMBL" id="MCF4123128.1"/>
    </source>
</evidence>
<sequence length="308" mass="32507">MSAWHRPNSTAGKITSKFGPRPPIPNAPAASLNHLGVDLRAGTVGVDSDVYAAADGEVRRIFQTQLGAWVLEIDHGENTMTRYVHMQRAGIDPVVGEQVAGGQHIATASNSGAPTVHLHFEVLVDGRQVDPVPFLQDRGIDLTVITVSNGPSGPGTADIASLFGAPAPLTPEKDMTPQQDAALAEVFTNSKRLIQINEALVKYILDPAGRGHQADDRVLGSLQDRKFRNATVAKTLDQLDGQVLRDEITAGTARAVSETSAAFHQLVALTSGAEATDIDPAALADALVKALGPDLGRRVADEFATRLG</sequence>
<organism evidence="3 4">
    <name type="scientific">Antribacter soli</name>
    <dbReference type="NCBI Taxonomy" id="2910976"/>
    <lineage>
        <taxon>Bacteria</taxon>
        <taxon>Bacillati</taxon>
        <taxon>Actinomycetota</taxon>
        <taxon>Actinomycetes</taxon>
        <taxon>Micrococcales</taxon>
        <taxon>Promicromonosporaceae</taxon>
        <taxon>Antribacter</taxon>
    </lineage>
</organism>
<protein>
    <submittedName>
        <fullName evidence="3">M23 family metallopeptidase</fullName>
    </submittedName>
</protein>
<name>A0AA41QHB4_9MICO</name>
<evidence type="ECO:0000256" key="1">
    <source>
        <dbReference type="SAM" id="MobiDB-lite"/>
    </source>
</evidence>
<gene>
    <name evidence="3" type="ORF">L1785_19330</name>
</gene>
<accession>A0AA41QHB4</accession>
<dbReference type="Proteomes" id="UP001165405">
    <property type="component" value="Unassembled WGS sequence"/>
</dbReference>